<evidence type="ECO:0000313" key="2">
    <source>
        <dbReference type="EMBL" id="KAG2648975.1"/>
    </source>
</evidence>
<accession>A0A8T0WNV4</accession>
<dbReference type="EMBL" id="CM029038">
    <property type="protein sequence ID" value="KAG2648975.1"/>
    <property type="molecule type" value="Genomic_DNA"/>
</dbReference>
<dbReference type="AlphaFoldDB" id="A0A8T0WNV4"/>
<evidence type="ECO:0000313" key="3">
    <source>
        <dbReference type="Proteomes" id="UP000823388"/>
    </source>
</evidence>
<reference evidence="2" key="1">
    <citation type="submission" date="2020-05" db="EMBL/GenBank/DDBJ databases">
        <title>WGS assembly of Panicum virgatum.</title>
        <authorList>
            <person name="Lovell J.T."/>
            <person name="Jenkins J."/>
            <person name="Shu S."/>
            <person name="Juenger T.E."/>
            <person name="Schmutz J."/>
        </authorList>
    </citation>
    <scope>NUCLEOTIDE SEQUENCE</scope>
    <source>
        <strain evidence="2">AP13</strain>
    </source>
</reference>
<comment type="caution">
    <text evidence="2">The sequence shown here is derived from an EMBL/GenBank/DDBJ whole genome shotgun (WGS) entry which is preliminary data.</text>
</comment>
<keyword evidence="3" id="KW-1185">Reference proteome</keyword>
<sequence>MAQHAAESRAGAHQAELAALARSRQLGADPCGAAERGRAKGGAGRILRWSGAAALQEGEPEAAPCASCAGAAWRLDRGWRRPFPAARMARAGAASCELLRRRGTARGRRCRGSNERWHTSDQSPGATTASEQPRKAWGCWASDHGRFLGQSR</sequence>
<dbReference type="Proteomes" id="UP000823388">
    <property type="component" value="Chromosome 1N"/>
</dbReference>
<name>A0A8T0WNV4_PANVG</name>
<proteinExistence type="predicted"/>
<gene>
    <name evidence="2" type="ORF">PVAP13_1NG057500</name>
</gene>
<evidence type="ECO:0000256" key="1">
    <source>
        <dbReference type="SAM" id="MobiDB-lite"/>
    </source>
</evidence>
<feature type="compositionally biased region" description="Polar residues" evidence="1">
    <location>
        <begin position="120"/>
        <end position="131"/>
    </location>
</feature>
<protein>
    <submittedName>
        <fullName evidence="2">Uncharacterized protein</fullName>
    </submittedName>
</protein>
<feature type="region of interest" description="Disordered" evidence="1">
    <location>
        <begin position="104"/>
        <end position="137"/>
    </location>
</feature>
<organism evidence="2 3">
    <name type="scientific">Panicum virgatum</name>
    <name type="common">Blackwell switchgrass</name>
    <dbReference type="NCBI Taxonomy" id="38727"/>
    <lineage>
        <taxon>Eukaryota</taxon>
        <taxon>Viridiplantae</taxon>
        <taxon>Streptophyta</taxon>
        <taxon>Embryophyta</taxon>
        <taxon>Tracheophyta</taxon>
        <taxon>Spermatophyta</taxon>
        <taxon>Magnoliopsida</taxon>
        <taxon>Liliopsida</taxon>
        <taxon>Poales</taxon>
        <taxon>Poaceae</taxon>
        <taxon>PACMAD clade</taxon>
        <taxon>Panicoideae</taxon>
        <taxon>Panicodae</taxon>
        <taxon>Paniceae</taxon>
        <taxon>Panicinae</taxon>
        <taxon>Panicum</taxon>
        <taxon>Panicum sect. Hiantes</taxon>
    </lineage>
</organism>